<evidence type="ECO:0000259" key="1">
    <source>
        <dbReference type="Pfam" id="PF01031"/>
    </source>
</evidence>
<dbReference type="SUPFAM" id="SSF58038">
    <property type="entry name" value="SNARE fusion complex"/>
    <property type="match status" value="1"/>
</dbReference>
<dbReference type="Pfam" id="PF01031">
    <property type="entry name" value="Dynamin_M"/>
    <property type="match status" value="1"/>
</dbReference>
<organism evidence="2 3">
    <name type="scientific">Stylosanthes scabra</name>
    <dbReference type="NCBI Taxonomy" id="79078"/>
    <lineage>
        <taxon>Eukaryota</taxon>
        <taxon>Viridiplantae</taxon>
        <taxon>Streptophyta</taxon>
        <taxon>Embryophyta</taxon>
        <taxon>Tracheophyta</taxon>
        <taxon>Spermatophyta</taxon>
        <taxon>Magnoliopsida</taxon>
        <taxon>eudicotyledons</taxon>
        <taxon>Gunneridae</taxon>
        <taxon>Pentapetalae</taxon>
        <taxon>rosids</taxon>
        <taxon>fabids</taxon>
        <taxon>Fabales</taxon>
        <taxon>Fabaceae</taxon>
        <taxon>Papilionoideae</taxon>
        <taxon>50 kb inversion clade</taxon>
        <taxon>dalbergioids sensu lato</taxon>
        <taxon>Dalbergieae</taxon>
        <taxon>Pterocarpus clade</taxon>
        <taxon>Stylosanthes</taxon>
    </lineage>
</organism>
<dbReference type="InterPro" id="IPR022812">
    <property type="entry name" value="Dynamin"/>
</dbReference>
<dbReference type="PANTHER" id="PTHR11566:SF159">
    <property type="entry name" value="PHRAGMOPLASTIN DRP1A"/>
    <property type="match status" value="1"/>
</dbReference>
<gene>
    <name evidence="2" type="ORF">PIB30_072454</name>
</gene>
<reference evidence="2 3" key="1">
    <citation type="journal article" date="2023" name="Plants (Basel)">
        <title>Bridging the Gap: Combining Genomics and Transcriptomics Approaches to Understand Stylosanthes scabra, an Orphan Legume from the Brazilian Caatinga.</title>
        <authorList>
            <person name="Ferreira-Neto J.R.C."/>
            <person name="da Silva M.D."/>
            <person name="Binneck E."/>
            <person name="de Melo N.F."/>
            <person name="da Silva R.H."/>
            <person name="de Melo A.L.T.M."/>
            <person name="Pandolfi V."/>
            <person name="Bustamante F.O."/>
            <person name="Brasileiro-Vidal A.C."/>
            <person name="Benko-Iseppon A.M."/>
        </authorList>
    </citation>
    <scope>NUCLEOTIDE SEQUENCE [LARGE SCALE GENOMIC DNA]</scope>
    <source>
        <tissue evidence="2">Leaves</tissue>
    </source>
</reference>
<dbReference type="InterPro" id="IPR000375">
    <property type="entry name" value="Dynamin_stalk"/>
</dbReference>
<dbReference type="PANTHER" id="PTHR11566">
    <property type="entry name" value="DYNAMIN"/>
    <property type="match status" value="1"/>
</dbReference>
<evidence type="ECO:0000313" key="3">
    <source>
        <dbReference type="Proteomes" id="UP001341840"/>
    </source>
</evidence>
<sequence>MKEHMIYIIDHAEEIEKLIKVKAQVSEVKSIMLENIDKILEGRAYRLKFPWIGLVNRSQADINKNVDMIAAGCREREFFNTTPEYKHLAKRMGLEHLANMLSKLLSAKFREFNLLLTRQLLNLKLN</sequence>
<protein>
    <recommendedName>
        <fullName evidence="1">Dynamin stalk domain-containing protein</fullName>
    </recommendedName>
</protein>
<keyword evidence="3" id="KW-1185">Reference proteome</keyword>
<dbReference type="SUPFAM" id="SSF52540">
    <property type="entry name" value="P-loop containing nucleoside triphosphate hydrolases"/>
    <property type="match status" value="1"/>
</dbReference>
<accession>A0ABU6YLN4</accession>
<proteinExistence type="predicted"/>
<comment type="caution">
    <text evidence="2">The sequence shown here is derived from an EMBL/GenBank/DDBJ whole genome shotgun (WGS) entry which is preliminary data.</text>
</comment>
<dbReference type="EMBL" id="JASCZI010242514">
    <property type="protein sequence ID" value="MED6211302.1"/>
    <property type="molecule type" value="Genomic_DNA"/>
</dbReference>
<evidence type="ECO:0000313" key="2">
    <source>
        <dbReference type="EMBL" id="MED6211302.1"/>
    </source>
</evidence>
<name>A0ABU6YLN4_9FABA</name>
<dbReference type="Gene3D" id="3.40.50.300">
    <property type="entry name" value="P-loop containing nucleotide triphosphate hydrolases"/>
    <property type="match status" value="1"/>
</dbReference>
<feature type="domain" description="Dynamin stalk" evidence="1">
    <location>
        <begin position="37"/>
        <end position="108"/>
    </location>
</feature>
<dbReference type="Proteomes" id="UP001341840">
    <property type="component" value="Unassembled WGS sequence"/>
</dbReference>
<dbReference type="InterPro" id="IPR027417">
    <property type="entry name" value="P-loop_NTPase"/>
</dbReference>